<reference evidence="4" key="1">
    <citation type="journal article" date="2021" name="Nat. Commun.">
        <title>Genomic analyses provide insights into spinach domestication and the genetic basis of agronomic traits.</title>
        <authorList>
            <person name="Cai X."/>
            <person name="Sun X."/>
            <person name="Xu C."/>
            <person name="Sun H."/>
            <person name="Wang X."/>
            <person name="Ge C."/>
            <person name="Zhang Z."/>
            <person name="Wang Q."/>
            <person name="Fei Z."/>
            <person name="Jiao C."/>
            <person name="Wang Q."/>
        </authorList>
    </citation>
    <scope>NUCLEOTIDE SEQUENCE [LARGE SCALE GENOMIC DNA]</scope>
    <source>
        <strain evidence="4">cv. Varoflay</strain>
    </source>
</reference>
<proteinExistence type="predicted"/>
<organism evidence="4 5">
    <name type="scientific">Spinacia oleracea</name>
    <name type="common">Spinach</name>
    <dbReference type="NCBI Taxonomy" id="3562"/>
    <lineage>
        <taxon>Eukaryota</taxon>
        <taxon>Viridiplantae</taxon>
        <taxon>Streptophyta</taxon>
        <taxon>Embryophyta</taxon>
        <taxon>Tracheophyta</taxon>
        <taxon>Spermatophyta</taxon>
        <taxon>Magnoliopsida</taxon>
        <taxon>eudicotyledons</taxon>
        <taxon>Gunneridae</taxon>
        <taxon>Pentapetalae</taxon>
        <taxon>Caryophyllales</taxon>
        <taxon>Chenopodiaceae</taxon>
        <taxon>Chenopodioideae</taxon>
        <taxon>Anserineae</taxon>
        <taxon>Spinacia</taxon>
    </lineage>
</organism>
<dbReference type="PANTHER" id="PTHR37610">
    <property type="entry name" value="CCHC-TYPE DOMAIN-CONTAINING PROTEIN"/>
    <property type="match status" value="1"/>
</dbReference>
<evidence type="ECO:0000256" key="1">
    <source>
        <dbReference type="PROSITE-ProRule" id="PRU00047"/>
    </source>
</evidence>
<evidence type="ECO:0000313" key="4">
    <source>
        <dbReference type="Proteomes" id="UP000813463"/>
    </source>
</evidence>
<dbReference type="InterPro" id="IPR001878">
    <property type="entry name" value="Znf_CCHC"/>
</dbReference>
<protein>
    <recommendedName>
        <fullName evidence="3">CCHC-type domain-containing protein</fullName>
    </recommendedName>
</protein>
<dbReference type="InterPro" id="IPR029472">
    <property type="entry name" value="Copia-like_N"/>
</dbReference>
<evidence type="ECO:0000313" key="5">
    <source>
        <dbReference type="RefSeq" id="XP_021843066.2"/>
    </source>
</evidence>
<dbReference type="Pfam" id="PF14244">
    <property type="entry name" value="Retrotran_gag_3"/>
    <property type="match status" value="1"/>
</dbReference>
<reference evidence="5" key="2">
    <citation type="submission" date="2025-08" db="UniProtKB">
        <authorList>
            <consortium name="RefSeq"/>
        </authorList>
    </citation>
    <scope>IDENTIFICATION</scope>
    <source>
        <tissue evidence="5">Leaf</tissue>
    </source>
</reference>
<keyword evidence="1" id="KW-0862">Zinc</keyword>
<dbReference type="AlphaFoldDB" id="A0A9R0I5L0"/>
<dbReference type="PANTHER" id="PTHR37610:SF40">
    <property type="entry name" value="OS01G0909600 PROTEIN"/>
    <property type="match status" value="1"/>
</dbReference>
<feature type="region of interest" description="Disordered" evidence="2">
    <location>
        <begin position="353"/>
        <end position="377"/>
    </location>
</feature>
<dbReference type="RefSeq" id="XP_021843066.2">
    <property type="nucleotide sequence ID" value="XM_021987374.2"/>
</dbReference>
<sequence>MVEGEKPSGSSTTRYEPFTDYYLHPSEGTHLVISPILLTTDNYEEWSRSFRNNLRAKSKLGFIDGSITMPDEESPDFRQWGIVNSTIVAWIYNTLDASVRSNITFPDDAKILWDDLKHTYSLGNGPRILEIKHAISDCKQRGRPVATYYGELHKYQNLLSSYSKLPACTCSAASEYAKIRDTEMLHQFCIGLDSKKFGTVVSTLLMSDPLPTMNVAYAKIIADERKQAVSEANEVSRTEAVRFTASGTASGRTTERRECSHCGKFGHIKETCFELHGYSEGSRGGRTAGRSGRGAPGGRNTGRGRGGFAANVGAGTGTRGGAHEHLSEADRGSVPTITDAQWHELMAVVKGSKASTSSDANKLGPQFESPDWRGGAD</sequence>
<feature type="region of interest" description="Disordered" evidence="2">
    <location>
        <begin position="280"/>
        <end position="332"/>
    </location>
</feature>
<evidence type="ECO:0000259" key="3">
    <source>
        <dbReference type="PROSITE" id="PS50158"/>
    </source>
</evidence>
<dbReference type="GeneID" id="110783079"/>
<keyword evidence="4" id="KW-1185">Reference proteome</keyword>
<keyword evidence="1" id="KW-0479">Metal-binding</keyword>
<dbReference type="GO" id="GO:0008270">
    <property type="term" value="F:zinc ion binding"/>
    <property type="evidence" value="ECO:0007669"/>
    <property type="project" value="UniProtKB-KW"/>
</dbReference>
<dbReference type="Proteomes" id="UP000813463">
    <property type="component" value="Chromosome 3"/>
</dbReference>
<gene>
    <name evidence="5" type="primary">LOC110783079</name>
</gene>
<feature type="domain" description="CCHC-type" evidence="3">
    <location>
        <begin position="259"/>
        <end position="272"/>
    </location>
</feature>
<accession>A0A9R0I5L0</accession>
<feature type="compositionally biased region" description="Gly residues" evidence="2">
    <location>
        <begin position="282"/>
        <end position="307"/>
    </location>
</feature>
<keyword evidence="1" id="KW-0863">Zinc-finger</keyword>
<name>A0A9R0I5L0_SPIOL</name>
<dbReference type="KEGG" id="soe:110783079"/>
<feature type="compositionally biased region" description="Basic and acidic residues" evidence="2">
    <location>
        <begin position="321"/>
        <end position="331"/>
    </location>
</feature>
<dbReference type="GO" id="GO:0003676">
    <property type="term" value="F:nucleic acid binding"/>
    <property type="evidence" value="ECO:0007669"/>
    <property type="project" value="InterPro"/>
</dbReference>
<evidence type="ECO:0000256" key="2">
    <source>
        <dbReference type="SAM" id="MobiDB-lite"/>
    </source>
</evidence>
<dbReference type="PROSITE" id="PS50158">
    <property type="entry name" value="ZF_CCHC"/>
    <property type="match status" value="1"/>
</dbReference>